<evidence type="ECO:0000313" key="6">
    <source>
        <dbReference type="Proteomes" id="UP000664914"/>
    </source>
</evidence>
<dbReference type="InterPro" id="IPR051209">
    <property type="entry name" value="FAD-bind_Monooxygenase_sf"/>
</dbReference>
<accession>A0A975D0Q2</accession>
<organism evidence="5 6">
    <name type="scientific">Rhizorhabdus wittichii</name>
    <dbReference type="NCBI Taxonomy" id="160791"/>
    <lineage>
        <taxon>Bacteria</taxon>
        <taxon>Pseudomonadati</taxon>
        <taxon>Pseudomonadota</taxon>
        <taxon>Alphaproteobacteria</taxon>
        <taxon>Sphingomonadales</taxon>
        <taxon>Sphingomonadaceae</taxon>
        <taxon>Rhizorhabdus</taxon>
    </lineage>
</organism>
<keyword evidence="4" id="KW-0812">Transmembrane</keyword>
<dbReference type="Gene3D" id="3.50.50.60">
    <property type="entry name" value="FAD/NAD(P)-binding domain"/>
    <property type="match status" value="2"/>
</dbReference>
<dbReference type="InterPro" id="IPR020946">
    <property type="entry name" value="Flavin_mOase-like"/>
</dbReference>
<reference evidence="5" key="1">
    <citation type="submission" date="2020-07" db="EMBL/GenBank/DDBJ databases">
        <authorList>
            <person name="Camacho E."/>
        </authorList>
    </citation>
    <scope>NUCLEOTIDE SEQUENCE</scope>
    <source>
        <strain evidence="5">MPO218</strain>
    </source>
</reference>
<dbReference type="InterPro" id="IPR036188">
    <property type="entry name" value="FAD/NAD-bd_sf"/>
</dbReference>
<dbReference type="GO" id="GO:0050660">
    <property type="term" value="F:flavin adenine dinucleotide binding"/>
    <property type="evidence" value="ECO:0007669"/>
    <property type="project" value="InterPro"/>
</dbReference>
<dbReference type="GO" id="GO:0050661">
    <property type="term" value="F:NADP binding"/>
    <property type="evidence" value="ECO:0007669"/>
    <property type="project" value="InterPro"/>
</dbReference>
<protein>
    <submittedName>
        <fullName evidence="5">NAD(P)/FAD-dependent oxidoreductase</fullName>
    </submittedName>
</protein>
<keyword evidence="3" id="KW-0560">Oxidoreductase</keyword>
<feature type="transmembrane region" description="Helical" evidence="4">
    <location>
        <begin position="21"/>
        <end position="38"/>
    </location>
</feature>
<sequence length="498" mass="55096">MATVREVIERGRSAKLKGDRRIAIIGAGIGGIAMAYALEQAGISDFTIYEKASSVGGTWRENVYPGVACDIPSYAYSFTFALNPEWSQSFAPGEEIRQYLENTCRQLDLNWRIKFGKEVVSARYRDDGWHLEMADGDSTVVDAVIACTGFLHVANEVRLPGIERFEGDVLHSAKWRHDADLRGKRVALVGSGSTAAQIIPAIVDQVGGLTIFQRTAQWVYPITRERHSDEQKRLLRGDAGQLYAIYDRIIAESQRDLGALSAGDPEITRRYFEECSNNLAQVEDAGLRAKLTPDYTMMCKRLVMTEGFYEAVQRPHCNVVTSPIERIEPQAVRTADGAEHAADAIILATGFKTKEYFRSINPVGIDGITLDDAWAGGVSSFATVSFAGFPNLFAIGGPFSALGNQSYVTGAELQTGYIIRLLKMLEDSGARALAPRPEAEQRFKADNAAAAQGTVWLSGCRSWFLDENNNFQFWTRSPDAYVEMMDEGPRQADFQLFF</sequence>
<gene>
    <name evidence="5" type="ORF">HRJ34_17330</name>
</gene>
<keyword evidence="1" id="KW-0285">Flavoprotein</keyword>
<evidence type="ECO:0000256" key="2">
    <source>
        <dbReference type="ARBA" id="ARBA00022827"/>
    </source>
</evidence>
<dbReference type="PRINTS" id="PR00469">
    <property type="entry name" value="PNDRDTASEII"/>
</dbReference>
<evidence type="ECO:0000313" key="5">
    <source>
        <dbReference type="EMBL" id="QTH20111.1"/>
    </source>
</evidence>
<dbReference type="SUPFAM" id="SSF51905">
    <property type="entry name" value="FAD/NAD(P)-binding domain"/>
    <property type="match status" value="2"/>
</dbReference>
<dbReference type="PANTHER" id="PTHR42877">
    <property type="entry name" value="L-ORNITHINE N(5)-MONOOXYGENASE-RELATED"/>
    <property type="match status" value="1"/>
</dbReference>
<dbReference type="RefSeq" id="WP_208631950.1">
    <property type="nucleotide sequence ID" value="NZ_CP059319.1"/>
</dbReference>
<dbReference type="EMBL" id="CP059319">
    <property type="protein sequence ID" value="QTH20111.1"/>
    <property type="molecule type" value="Genomic_DNA"/>
</dbReference>
<dbReference type="Pfam" id="PF00743">
    <property type="entry name" value="FMO-like"/>
    <property type="match status" value="1"/>
</dbReference>
<evidence type="ECO:0000256" key="1">
    <source>
        <dbReference type="ARBA" id="ARBA00022630"/>
    </source>
</evidence>
<keyword evidence="4" id="KW-0472">Membrane</keyword>
<dbReference type="GO" id="GO:0004499">
    <property type="term" value="F:N,N-dimethylaniline monooxygenase activity"/>
    <property type="evidence" value="ECO:0007669"/>
    <property type="project" value="InterPro"/>
</dbReference>
<dbReference type="PANTHER" id="PTHR42877:SF4">
    <property type="entry name" value="FAD_NAD(P)-BINDING DOMAIN-CONTAINING PROTEIN-RELATED"/>
    <property type="match status" value="1"/>
</dbReference>
<keyword evidence="2" id="KW-0274">FAD</keyword>
<keyword evidence="4" id="KW-1133">Transmembrane helix</keyword>
<reference evidence="5" key="2">
    <citation type="submission" date="2021-04" db="EMBL/GenBank/DDBJ databases">
        <title>Isolation and genomic analysis of the ibuprofen-degrading bacterium Sphingomonas strain MPO218.</title>
        <authorList>
            <person name="Aulestia M."/>
            <person name="Flores A."/>
            <person name="Mangas E.L."/>
            <person name="Perez-Pulido A.J."/>
            <person name="Santero E."/>
            <person name="Camacho E.M."/>
        </authorList>
    </citation>
    <scope>NUCLEOTIDE SEQUENCE</scope>
    <source>
        <strain evidence="5">MPO218</strain>
    </source>
</reference>
<name>A0A975D0Q2_9SPHN</name>
<dbReference type="AlphaFoldDB" id="A0A975D0Q2"/>
<evidence type="ECO:0000256" key="4">
    <source>
        <dbReference type="SAM" id="Phobius"/>
    </source>
</evidence>
<dbReference type="Proteomes" id="UP000664914">
    <property type="component" value="Chromosome"/>
</dbReference>
<evidence type="ECO:0000256" key="3">
    <source>
        <dbReference type="ARBA" id="ARBA00023002"/>
    </source>
</evidence>
<proteinExistence type="predicted"/>